<feature type="domain" description="DUF3502" evidence="3">
    <location>
        <begin position="441"/>
        <end position="506"/>
    </location>
</feature>
<evidence type="ECO:0000313" key="4">
    <source>
        <dbReference type="EMBL" id="TLD00762.1"/>
    </source>
</evidence>
<dbReference type="STRING" id="180332.GCA_000797495_00069"/>
<feature type="signal peptide" evidence="2">
    <location>
        <begin position="1"/>
        <end position="20"/>
    </location>
</feature>
<evidence type="ECO:0000313" key="5">
    <source>
        <dbReference type="Proteomes" id="UP000306509"/>
    </source>
</evidence>
<dbReference type="Proteomes" id="UP000306509">
    <property type="component" value="Unassembled WGS sequence"/>
</dbReference>
<evidence type="ECO:0000259" key="3">
    <source>
        <dbReference type="Pfam" id="PF12010"/>
    </source>
</evidence>
<name>A0A4U8Q769_9FIRM</name>
<dbReference type="Pfam" id="PF12010">
    <property type="entry name" value="DUF3502"/>
    <property type="match status" value="1"/>
</dbReference>
<dbReference type="SUPFAM" id="SSF53850">
    <property type="entry name" value="Periplasmic binding protein-like II"/>
    <property type="match status" value="1"/>
</dbReference>
<dbReference type="RefSeq" id="WP_138002479.1">
    <property type="nucleotide sequence ID" value="NZ_QGQD01000047.1"/>
</dbReference>
<evidence type="ECO:0000256" key="1">
    <source>
        <dbReference type="SAM" id="MobiDB-lite"/>
    </source>
</evidence>
<evidence type="ECO:0000256" key="2">
    <source>
        <dbReference type="SAM" id="SignalP"/>
    </source>
</evidence>
<feature type="region of interest" description="Disordered" evidence="1">
    <location>
        <begin position="25"/>
        <end position="56"/>
    </location>
</feature>
<comment type="caution">
    <text evidence="4">The sequence shown here is derived from an EMBL/GenBank/DDBJ whole genome shotgun (WGS) entry which is preliminary data.</text>
</comment>
<dbReference type="Pfam" id="PF01547">
    <property type="entry name" value="SBP_bac_1"/>
    <property type="match status" value="1"/>
</dbReference>
<dbReference type="Gene3D" id="3.40.190.10">
    <property type="entry name" value="Periplasmic binding protein-like II"/>
    <property type="match status" value="2"/>
</dbReference>
<proteinExistence type="predicted"/>
<feature type="compositionally biased region" description="Basic and acidic residues" evidence="1">
    <location>
        <begin position="28"/>
        <end position="46"/>
    </location>
</feature>
<dbReference type="EMBL" id="QGQD01000047">
    <property type="protein sequence ID" value="TLD00762.1"/>
    <property type="molecule type" value="Genomic_DNA"/>
</dbReference>
<dbReference type="InterPro" id="IPR006059">
    <property type="entry name" value="SBP"/>
</dbReference>
<gene>
    <name evidence="4" type="ORF">DSM106044_02338</name>
</gene>
<dbReference type="InterPro" id="IPR050490">
    <property type="entry name" value="Bact_solute-bd_prot1"/>
</dbReference>
<sequence precursor="true">MKRRLAALGMAGVLTASMLAGCSTGSKETTEAVKTESSESGTKEESEAGTTAKDSSTDETVTVKWCVFGDKAQDHDMVMEDLNKKLKEKINIQLEMDVIPQGEFNDKMKLASTAGEDFDLVFTSNWLNSFDENISRDAFMPIDELFEQYGQGIKDSMPEWLLDVAKVDGKLYAVPNQQVIARQLGVVIQKEYADKYGFDKTSLKDIRELEPFMDEIVKNEPALFAIDKRVDPAIEKEYEGLATVANNSSAYIRKDDPEATLIPATDVIEEQMKLDNEWYKKGYIRQDIATVTDNSADVKANRYVCSLSAYKPGQGAEFSSRQGVEYIAVPIEGSYVQSTSGIETMTAVNINSKNPEAAMKLLNLVYTDKEIFNELLFGLEGTHYTKTGENSVEPAEDSTYNYSAYAWKIGNQFNAWYLPGQEEGLWEETDKLNREAQVSVLRGFTFNPANVQAELAQVSAVNKEYFNGQFTANDIDAFITEKKEKLEQAGLPVIVEELQKQIDTWKSK</sequence>
<accession>A0A4U8Q769</accession>
<dbReference type="PANTHER" id="PTHR43649:SF17">
    <property type="entry name" value="ABC TRANSPORTER SOLUTE BINDING PROTEIN-SUGAR TRANSPORT"/>
    <property type="match status" value="1"/>
</dbReference>
<dbReference type="AlphaFoldDB" id="A0A4U8Q769"/>
<keyword evidence="5" id="KW-1185">Reference proteome</keyword>
<reference evidence="4 5" key="1">
    <citation type="journal article" date="2019" name="Anaerobe">
        <title>Detection of Robinsoniella peoriensis in multiple bone samples of a trauma patient.</title>
        <authorList>
            <person name="Schrottner P."/>
            <person name="Hartwich K."/>
            <person name="Bunk B."/>
            <person name="Schober I."/>
            <person name="Helbig S."/>
            <person name="Rudolph W.W."/>
            <person name="Gunzer F."/>
        </authorList>
    </citation>
    <scope>NUCLEOTIDE SEQUENCE [LARGE SCALE GENOMIC DNA]</scope>
    <source>
        <strain evidence="4 5">DSM 106044</strain>
    </source>
</reference>
<protein>
    <submittedName>
        <fullName evidence="4">Maltose-binding periplasmic protein</fullName>
    </submittedName>
</protein>
<keyword evidence="2" id="KW-0732">Signal</keyword>
<feature type="chain" id="PRO_5038774533" evidence="2">
    <location>
        <begin position="21"/>
        <end position="508"/>
    </location>
</feature>
<dbReference type="PROSITE" id="PS51257">
    <property type="entry name" value="PROKAR_LIPOPROTEIN"/>
    <property type="match status" value="1"/>
</dbReference>
<organism evidence="4 5">
    <name type="scientific">Robinsoniella peoriensis</name>
    <dbReference type="NCBI Taxonomy" id="180332"/>
    <lineage>
        <taxon>Bacteria</taxon>
        <taxon>Bacillati</taxon>
        <taxon>Bacillota</taxon>
        <taxon>Clostridia</taxon>
        <taxon>Lachnospirales</taxon>
        <taxon>Lachnospiraceae</taxon>
        <taxon>Robinsoniella</taxon>
    </lineage>
</organism>
<dbReference type="InterPro" id="IPR022627">
    <property type="entry name" value="DUF3502"/>
</dbReference>
<dbReference type="PANTHER" id="PTHR43649">
    <property type="entry name" value="ARABINOSE-BINDING PROTEIN-RELATED"/>
    <property type="match status" value="1"/>
</dbReference>